<protein>
    <submittedName>
        <fullName evidence="1">Uncharacterized protein</fullName>
    </submittedName>
</protein>
<dbReference type="EMBL" id="SHKK01000001">
    <property type="protein sequence ID" value="RZT77879.1"/>
    <property type="molecule type" value="Genomic_DNA"/>
</dbReference>
<evidence type="ECO:0000313" key="2">
    <source>
        <dbReference type="Proteomes" id="UP000293781"/>
    </source>
</evidence>
<dbReference type="AlphaFoldDB" id="A0A4Q7UEI7"/>
<proteinExistence type="predicted"/>
<accession>A0A4Q7UEI7</accession>
<sequence length="34" mass="3546">MGKLERYVADVARIRAEGVSANGGVTVVRATTPT</sequence>
<organism evidence="1 2">
    <name type="scientific">Micromonospora violae</name>
    <dbReference type="NCBI Taxonomy" id="1278207"/>
    <lineage>
        <taxon>Bacteria</taxon>
        <taxon>Bacillati</taxon>
        <taxon>Actinomycetota</taxon>
        <taxon>Actinomycetes</taxon>
        <taxon>Micromonosporales</taxon>
        <taxon>Micromonosporaceae</taxon>
        <taxon>Micromonospora</taxon>
    </lineage>
</organism>
<gene>
    <name evidence="1" type="ORF">EV382_1048</name>
</gene>
<comment type="caution">
    <text evidence="1">The sequence shown here is derived from an EMBL/GenBank/DDBJ whole genome shotgun (WGS) entry which is preliminary data.</text>
</comment>
<keyword evidence="2" id="KW-1185">Reference proteome</keyword>
<reference evidence="1 2" key="1">
    <citation type="submission" date="2019-02" db="EMBL/GenBank/DDBJ databases">
        <title>Sequencing the genomes of 1000 actinobacteria strains.</title>
        <authorList>
            <person name="Klenk H.-P."/>
        </authorList>
    </citation>
    <scope>NUCLEOTIDE SEQUENCE [LARGE SCALE GENOMIC DNA]</scope>
    <source>
        <strain evidence="1 2">DSM 45888</strain>
    </source>
</reference>
<evidence type="ECO:0000313" key="1">
    <source>
        <dbReference type="EMBL" id="RZT77879.1"/>
    </source>
</evidence>
<dbReference type="Proteomes" id="UP000293781">
    <property type="component" value="Unassembled WGS sequence"/>
</dbReference>
<name>A0A4Q7UEI7_9ACTN</name>